<sequence>MNVLRTYAPIITLPAAAVIGFIGYNLESLFDRSTPAPLEGIKDSREERRLGDGAAPPDALKDRSFVPRTVFEKNVSPTLKPT</sequence>
<keyword evidence="3 7" id="KW-0812">Transmembrane</keyword>
<keyword evidence="5 7" id="KW-0472">Membrane</keyword>
<dbReference type="Proteomes" id="UP000440578">
    <property type="component" value="Unassembled WGS sequence"/>
</dbReference>
<proteinExistence type="inferred from homology"/>
<comment type="caution">
    <text evidence="8">The sequence shown here is derived from an EMBL/GenBank/DDBJ whole genome shotgun (WGS) entry which is preliminary data.</text>
</comment>
<evidence type="ECO:0000256" key="5">
    <source>
        <dbReference type="ARBA" id="ARBA00023136"/>
    </source>
</evidence>
<protein>
    <submittedName>
        <fullName evidence="8">Small integral membrane protein 12</fullName>
    </submittedName>
</protein>
<dbReference type="EMBL" id="VIIS01001490">
    <property type="protein sequence ID" value="KAF0297415.1"/>
    <property type="molecule type" value="Genomic_DNA"/>
</dbReference>
<evidence type="ECO:0000256" key="1">
    <source>
        <dbReference type="ARBA" id="ARBA00004167"/>
    </source>
</evidence>
<reference evidence="8 9" key="1">
    <citation type="submission" date="2019-07" db="EMBL/GenBank/DDBJ databases">
        <title>Draft genome assembly of a fouling barnacle, Amphibalanus amphitrite (Darwin, 1854): The first reference genome for Thecostraca.</title>
        <authorList>
            <person name="Kim W."/>
        </authorList>
    </citation>
    <scope>NUCLEOTIDE SEQUENCE [LARGE SCALE GENOMIC DNA]</scope>
    <source>
        <strain evidence="8">SNU_AA5</strain>
        <tissue evidence="8">Soma without cirri and trophi</tissue>
    </source>
</reference>
<name>A0A6A4VTG9_AMPAM</name>
<comment type="subcellular location">
    <subcellularLocation>
        <location evidence="1">Membrane</location>
        <topology evidence="1">Single-pass membrane protein</topology>
    </subcellularLocation>
</comment>
<evidence type="ECO:0000256" key="4">
    <source>
        <dbReference type="ARBA" id="ARBA00022989"/>
    </source>
</evidence>
<evidence type="ECO:0000256" key="7">
    <source>
        <dbReference type="SAM" id="Phobius"/>
    </source>
</evidence>
<dbReference type="InterPro" id="IPR031933">
    <property type="entry name" value="UPF0767"/>
</dbReference>
<keyword evidence="4 7" id="KW-1133">Transmembrane helix</keyword>
<evidence type="ECO:0000256" key="3">
    <source>
        <dbReference type="ARBA" id="ARBA00022692"/>
    </source>
</evidence>
<accession>A0A6A4VTG9</accession>
<dbReference type="AlphaFoldDB" id="A0A6A4VTG9"/>
<dbReference type="PANTHER" id="PTHR28599:SF1">
    <property type="entry name" value="SMALL INTEGRAL MEMBRANE PROTEIN 12"/>
    <property type="match status" value="1"/>
</dbReference>
<keyword evidence="9" id="KW-1185">Reference proteome</keyword>
<organism evidence="8 9">
    <name type="scientific">Amphibalanus amphitrite</name>
    <name type="common">Striped barnacle</name>
    <name type="synonym">Balanus amphitrite</name>
    <dbReference type="NCBI Taxonomy" id="1232801"/>
    <lineage>
        <taxon>Eukaryota</taxon>
        <taxon>Metazoa</taxon>
        <taxon>Ecdysozoa</taxon>
        <taxon>Arthropoda</taxon>
        <taxon>Crustacea</taxon>
        <taxon>Multicrustacea</taxon>
        <taxon>Cirripedia</taxon>
        <taxon>Thoracica</taxon>
        <taxon>Thoracicalcarea</taxon>
        <taxon>Balanomorpha</taxon>
        <taxon>Balanoidea</taxon>
        <taxon>Balanidae</taxon>
        <taxon>Amphibalaninae</taxon>
        <taxon>Amphibalanus</taxon>
    </lineage>
</organism>
<evidence type="ECO:0000313" key="8">
    <source>
        <dbReference type="EMBL" id="KAF0297415.1"/>
    </source>
</evidence>
<evidence type="ECO:0000256" key="6">
    <source>
        <dbReference type="SAM" id="MobiDB-lite"/>
    </source>
</evidence>
<feature type="transmembrane region" description="Helical" evidence="7">
    <location>
        <begin position="6"/>
        <end position="26"/>
    </location>
</feature>
<evidence type="ECO:0000313" key="9">
    <source>
        <dbReference type="Proteomes" id="UP000440578"/>
    </source>
</evidence>
<feature type="compositionally biased region" description="Basic and acidic residues" evidence="6">
    <location>
        <begin position="40"/>
        <end position="51"/>
    </location>
</feature>
<comment type="similarity">
    <text evidence="2">Belongs to the SMIM12 family.</text>
</comment>
<gene>
    <name evidence="8" type="primary">Smim12</name>
    <name evidence="8" type="ORF">FJT64_005117</name>
</gene>
<dbReference type="PANTHER" id="PTHR28599">
    <property type="entry name" value="SMALL INTEGRAL MEMBRANE PROTEIN 12"/>
    <property type="match status" value="1"/>
</dbReference>
<evidence type="ECO:0000256" key="2">
    <source>
        <dbReference type="ARBA" id="ARBA00007304"/>
    </source>
</evidence>
<dbReference type="OrthoDB" id="10052506at2759"/>
<dbReference type="GO" id="GO:0016020">
    <property type="term" value="C:membrane"/>
    <property type="evidence" value="ECO:0007669"/>
    <property type="project" value="UniProtKB-SubCell"/>
</dbReference>
<dbReference type="Pfam" id="PF15990">
    <property type="entry name" value="UPF0767"/>
    <property type="match status" value="1"/>
</dbReference>
<feature type="region of interest" description="Disordered" evidence="6">
    <location>
        <begin position="34"/>
        <end position="61"/>
    </location>
</feature>